<evidence type="ECO:0000313" key="3">
    <source>
        <dbReference type="EMBL" id="CCA68580.1"/>
    </source>
</evidence>
<reference evidence="3 4" key="1">
    <citation type="journal article" date="2011" name="PLoS Pathog.">
        <title>Endophytic Life Strategies Decoded by Genome and Transcriptome Analyses of the Mutualistic Root Symbiont Piriformospora indica.</title>
        <authorList>
            <person name="Zuccaro A."/>
            <person name="Lahrmann U."/>
            <person name="Guldener U."/>
            <person name="Langen G."/>
            <person name="Pfiffi S."/>
            <person name="Biedenkopf D."/>
            <person name="Wong P."/>
            <person name="Samans B."/>
            <person name="Grimm C."/>
            <person name="Basiewicz M."/>
            <person name="Murat C."/>
            <person name="Martin F."/>
            <person name="Kogel K.H."/>
        </authorList>
    </citation>
    <scope>NUCLEOTIDE SEQUENCE [LARGE SCALE GENOMIC DNA]</scope>
    <source>
        <strain evidence="3 4">DSM 11827</strain>
    </source>
</reference>
<dbReference type="AlphaFoldDB" id="G4TB87"/>
<dbReference type="Proteomes" id="UP000007148">
    <property type="component" value="Unassembled WGS sequence"/>
</dbReference>
<evidence type="ECO:0000256" key="2">
    <source>
        <dbReference type="SAM" id="Phobius"/>
    </source>
</evidence>
<gene>
    <name evidence="3" type="ORF">PIIN_02443</name>
</gene>
<name>G4TB87_SERID</name>
<feature type="transmembrane region" description="Helical" evidence="2">
    <location>
        <begin position="288"/>
        <end position="312"/>
    </location>
</feature>
<dbReference type="OrthoDB" id="3265734at2759"/>
<dbReference type="STRING" id="1109443.G4TB87"/>
<comment type="caution">
    <text evidence="3">The sequence shown here is derived from an EMBL/GenBank/DDBJ whole genome shotgun (WGS) entry which is preliminary data.</text>
</comment>
<feature type="region of interest" description="Disordered" evidence="1">
    <location>
        <begin position="326"/>
        <end position="360"/>
    </location>
</feature>
<dbReference type="HOGENOM" id="CLU_514939_0_0_1"/>
<dbReference type="Gene3D" id="2.60.120.260">
    <property type="entry name" value="Galactose-binding domain-like"/>
    <property type="match status" value="2"/>
</dbReference>
<sequence length="529" mass="58142">MSYTFNGTRITLYGTLLSPTNLPASTYSIDDQPRMPINATGDMPHISSSVKGPLSHVPFYTSPVLPHGQHTLLVNVNVESDHTFFFDYLAVETDDSIFGSIPQDGAVVVDDRDPSIVFTGAWNDTSTLLLEYNGTSTRAPWPDDRQNSTASFNFTGKAIAVYGTIQGDYGPLPIMKCILDPVRSSLQSEPSEEQGQTRTVVFSAPGLIAQRKHHRLCLFEDLQDVENKPKGEHEIVLSTLHEAIRPWRFDYFVYLPVGSSLFFNSSGTGDVGDDEGGASISTPRRTNIPAIVAGVVVGVAVLALLVGMVFWWRWKRRRAVSFDTLGLEPAGDGRRGSNSPELDSASLHKMPGIQRRERGDMSTDLGVVEWRNGVRRPDPLIALPLKARHGHETRRRTGITEETGEIETASSISILHHQSPTLPTNTSRDPDWDPNASNYTAEHGGWGQPHSNVNAHPKRESVENALCALTPPLTASTIIQRRRSFESAVSTGRRGRPDWIQEVDGGVRLDPCDEGEGPVLLPPTYSAYQ</sequence>
<proteinExistence type="predicted"/>
<dbReference type="EMBL" id="CAFZ01000036">
    <property type="protein sequence ID" value="CCA68580.1"/>
    <property type="molecule type" value="Genomic_DNA"/>
</dbReference>
<keyword evidence="2" id="KW-0812">Transmembrane</keyword>
<protein>
    <submittedName>
        <fullName evidence="3">Uncharacterized protein</fullName>
    </submittedName>
</protein>
<evidence type="ECO:0000313" key="4">
    <source>
        <dbReference type="Proteomes" id="UP000007148"/>
    </source>
</evidence>
<keyword evidence="2" id="KW-0472">Membrane</keyword>
<accession>G4TB87</accession>
<evidence type="ECO:0000256" key="1">
    <source>
        <dbReference type="SAM" id="MobiDB-lite"/>
    </source>
</evidence>
<keyword evidence="4" id="KW-1185">Reference proteome</keyword>
<dbReference type="InParanoid" id="G4TB87"/>
<keyword evidence="2" id="KW-1133">Transmembrane helix</keyword>
<organism evidence="3 4">
    <name type="scientific">Serendipita indica (strain DSM 11827)</name>
    <name type="common">Root endophyte fungus</name>
    <name type="synonym">Piriformospora indica</name>
    <dbReference type="NCBI Taxonomy" id="1109443"/>
    <lineage>
        <taxon>Eukaryota</taxon>
        <taxon>Fungi</taxon>
        <taxon>Dikarya</taxon>
        <taxon>Basidiomycota</taxon>
        <taxon>Agaricomycotina</taxon>
        <taxon>Agaricomycetes</taxon>
        <taxon>Sebacinales</taxon>
        <taxon>Serendipitaceae</taxon>
        <taxon>Serendipita</taxon>
    </lineage>
</organism>